<reference evidence="1 2" key="1">
    <citation type="submission" date="2020-02" db="EMBL/GenBank/DDBJ databases">
        <title>Comparative genomics of the hypocrealean fungal genus Beauvera.</title>
        <authorList>
            <person name="Showalter D.N."/>
            <person name="Bushley K.E."/>
            <person name="Rehner S.A."/>
        </authorList>
    </citation>
    <scope>NUCLEOTIDE SEQUENCE [LARGE SCALE GENOMIC DNA]</scope>
    <source>
        <strain evidence="1 2">ARSEF4384</strain>
    </source>
</reference>
<proteinExistence type="predicted"/>
<name>A0AAW0RY83_9HYPO</name>
<dbReference type="Pfam" id="PF07367">
    <property type="entry name" value="FB_lectin"/>
    <property type="match status" value="1"/>
</dbReference>
<dbReference type="EMBL" id="JAAHCF010000183">
    <property type="protein sequence ID" value="KAK8146871.1"/>
    <property type="molecule type" value="Genomic_DNA"/>
</dbReference>
<accession>A0AAW0RY83</accession>
<sequence length="148" mass="16741">MSYTIKVRVFQSDTKTFFYQVEQGVWKYANGGTWGFNRGGMTLTMGGSGTSGMLRFKTENGNEAFVVACGVHNYKPWVDIVTNLKDDMTCVSILPEYYNNQDQARVKAREAQRDKYSVKNAEGRNFELSCLSTPVDKVYTMDLVIGKK</sequence>
<evidence type="ECO:0008006" key="3">
    <source>
        <dbReference type="Google" id="ProtNLM"/>
    </source>
</evidence>
<comment type="caution">
    <text evidence="1">The sequence shown here is derived from an EMBL/GenBank/DDBJ whole genome shotgun (WGS) entry which is preliminary data.</text>
</comment>
<dbReference type="Gene3D" id="2.60.270.20">
    <property type="entry name" value="Cytolysin/lectin"/>
    <property type="match status" value="1"/>
</dbReference>
<gene>
    <name evidence="1" type="ORF">G3M48_002474</name>
</gene>
<evidence type="ECO:0000313" key="2">
    <source>
        <dbReference type="Proteomes" id="UP001397290"/>
    </source>
</evidence>
<dbReference type="Proteomes" id="UP001397290">
    <property type="component" value="Unassembled WGS sequence"/>
</dbReference>
<protein>
    <recommendedName>
        <fullName evidence="3">Lectin</fullName>
    </recommendedName>
</protein>
<dbReference type="InterPro" id="IPR015926">
    <property type="entry name" value="Cytolysin/lectin"/>
</dbReference>
<organism evidence="1 2">
    <name type="scientific">Beauveria asiatica</name>
    <dbReference type="NCBI Taxonomy" id="1069075"/>
    <lineage>
        <taxon>Eukaryota</taxon>
        <taxon>Fungi</taxon>
        <taxon>Dikarya</taxon>
        <taxon>Ascomycota</taxon>
        <taxon>Pezizomycotina</taxon>
        <taxon>Sordariomycetes</taxon>
        <taxon>Hypocreomycetidae</taxon>
        <taxon>Hypocreales</taxon>
        <taxon>Cordycipitaceae</taxon>
        <taxon>Beauveria</taxon>
    </lineage>
</organism>
<dbReference type="SUPFAM" id="SSF63724">
    <property type="entry name" value="Cytolysin/lectin"/>
    <property type="match status" value="1"/>
</dbReference>
<dbReference type="InterPro" id="IPR009960">
    <property type="entry name" value="Fruit_body_lectin_fun"/>
</dbReference>
<keyword evidence="2" id="KW-1185">Reference proteome</keyword>
<dbReference type="AlphaFoldDB" id="A0AAW0RY83"/>
<evidence type="ECO:0000313" key="1">
    <source>
        <dbReference type="EMBL" id="KAK8146871.1"/>
    </source>
</evidence>